<sequence>MDLTWISIVVGTILIAGYIVYSAVEKHIETLENRVSKVEKLLKQTMPEMASVEQKVNEELRELLQQGKTIEAVKRTRQEFGWSLLEAKQYVDELKADT</sequence>
<accession>A0ABM5WV55</accession>
<keyword evidence="1" id="KW-1133">Transmembrane helix</keyword>
<dbReference type="Gene3D" id="3.30.1390.10">
    <property type="match status" value="1"/>
</dbReference>
<name>A0ABM5WV55_9BACL</name>
<evidence type="ECO:0008006" key="4">
    <source>
        <dbReference type="Google" id="ProtNLM"/>
    </source>
</evidence>
<feature type="transmembrane region" description="Helical" evidence="1">
    <location>
        <begin position="6"/>
        <end position="24"/>
    </location>
</feature>
<evidence type="ECO:0000313" key="2">
    <source>
        <dbReference type="EMBL" id="ALS78229.1"/>
    </source>
</evidence>
<keyword evidence="1" id="KW-0812">Transmembrane</keyword>
<dbReference type="RefSeq" id="WP_058384897.1">
    <property type="nucleotide sequence ID" value="NZ_CP013661.2"/>
</dbReference>
<dbReference type="InterPro" id="IPR014719">
    <property type="entry name" value="Ribosomal_bL12_C/ClpS-like"/>
</dbReference>
<keyword evidence="1" id="KW-0472">Membrane</keyword>
<organism evidence="2 3">
    <name type="scientific">Planococcus kocurii</name>
    <dbReference type="NCBI Taxonomy" id="1374"/>
    <lineage>
        <taxon>Bacteria</taxon>
        <taxon>Bacillati</taxon>
        <taxon>Bacillota</taxon>
        <taxon>Bacilli</taxon>
        <taxon>Bacillales</taxon>
        <taxon>Caryophanaceae</taxon>
        <taxon>Planococcus</taxon>
    </lineage>
</organism>
<dbReference type="EMBL" id="CP013661">
    <property type="protein sequence ID" value="ALS78229.1"/>
    <property type="molecule type" value="Genomic_DNA"/>
</dbReference>
<protein>
    <recommendedName>
        <fullName evidence="4">Ribosomal protein L7/L12 C-terminal domain-containing protein</fullName>
    </recommendedName>
</protein>
<gene>
    <name evidence="2" type="ORF">AUO94_05975</name>
</gene>
<keyword evidence="3" id="KW-1185">Reference proteome</keyword>
<dbReference type="Proteomes" id="UP000065533">
    <property type="component" value="Chromosome"/>
</dbReference>
<evidence type="ECO:0000256" key="1">
    <source>
        <dbReference type="SAM" id="Phobius"/>
    </source>
</evidence>
<evidence type="ECO:0000313" key="3">
    <source>
        <dbReference type="Proteomes" id="UP000065533"/>
    </source>
</evidence>
<proteinExistence type="predicted"/>
<reference evidence="2" key="1">
    <citation type="submission" date="2016-01" db="EMBL/GenBank/DDBJ databases">
        <title>Complete genome of Planococcus kocurri type strain.</title>
        <authorList>
            <person name="See-Too W.S."/>
        </authorList>
    </citation>
    <scope>NUCLEOTIDE SEQUENCE [LARGE SCALE GENOMIC DNA]</scope>
    <source>
        <strain evidence="2">ATCC 43650</strain>
    </source>
</reference>